<accession>A0A914LYN7</accession>
<dbReference type="WBParaSite" id="Minc3s01051g20219">
    <property type="protein sequence ID" value="Minc3s01051g20219"/>
    <property type="gene ID" value="Minc3s01051g20219"/>
</dbReference>
<dbReference type="AlphaFoldDB" id="A0A914LYN7"/>
<evidence type="ECO:0000256" key="1">
    <source>
        <dbReference type="SAM" id="MobiDB-lite"/>
    </source>
</evidence>
<feature type="region of interest" description="Disordered" evidence="1">
    <location>
        <begin position="54"/>
        <end position="91"/>
    </location>
</feature>
<evidence type="ECO:0000313" key="3">
    <source>
        <dbReference type="WBParaSite" id="Minc3s01051g20219"/>
    </source>
</evidence>
<dbReference type="Proteomes" id="UP000887563">
    <property type="component" value="Unplaced"/>
</dbReference>
<keyword evidence="2" id="KW-1185">Reference proteome</keyword>
<sequence>MGGSTTVSSSISSSLSTCSSGERNCIERSTNFEEALQQKDARKRSPRFFFWTLNFGSGNKNKDKNKRLNSNESTPRSPDSSRSVKFDGSRRQKTKFSIFLNRESARRDPWLLNLGHGLMTIILLLLKN</sequence>
<feature type="compositionally biased region" description="Low complexity" evidence="1">
    <location>
        <begin position="1"/>
        <end position="21"/>
    </location>
</feature>
<proteinExistence type="predicted"/>
<feature type="compositionally biased region" description="Polar residues" evidence="1">
    <location>
        <begin position="68"/>
        <end position="81"/>
    </location>
</feature>
<evidence type="ECO:0000313" key="2">
    <source>
        <dbReference type="Proteomes" id="UP000887563"/>
    </source>
</evidence>
<organism evidence="2 3">
    <name type="scientific">Meloidogyne incognita</name>
    <name type="common">Southern root-knot nematode worm</name>
    <name type="synonym">Oxyuris incognita</name>
    <dbReference type="NCBI Taxonomy" id="6306"/>
    <lineage>
        <taxon>Eukaryota</taxon>
        <taxon>Metazoa</taxon>
        <taxon>Ecdysozoa</taxon>
        <taxon>Nematoda</taxon>
        <taxon>Chromadorea</taxon>
        <taxon>Rhabditida</taxon>
        <taxon>Tylenchina</taxon>
        <taxon>Tylenchomorpha</taxon>
        <taxon>Tylenchoidea</taxon>
        <taxon>Meloidogynidae</taxon>
        <taxon>Meloidogyninae</taxon>
        <taxon>Meloidogyne</taxon>
        <taxon>Meloidogyne incognita group</taxon>
    </lineage>
</organism>
<protein>
    <submittedName>
        <fullName evidence="3">Uncharacterized protein</fullName>
    </submittedName>
</protein>
<feature type="region of interest" description="Disordered" evidence="1">
    <location>
        <begin position="1"/>
        <end position="22"/>
    </location>
</feature>
<name>A0A914LYN7_MELIC</name>
<reference evidence="3" key="1">
    <citation type="submission" date="2022-11" db="UniProtKB">
        <authorList>
            <consortium name="WormBaseParasite"/>
        </authorList>
    </citation>
    <scope>IDENTIFICATION</scope>
</reference>